<organism evidence="2 3">
    <name type="scientific">Rubroshorea leprosula</name>
    <dbReference type="NCBI Taxonomy" id="152421"/>
    <lineage>
        <taxon>Eukaryota</taxon>
        <taxon>Viridiplantae</taxon>
        <taxon>Streptophyta</taxon>
        <taxon>Embryophyta</taxon>
        <taxon>Tracheophyta</taxon>
        <taxon>Spermatophyta</taxon>
        <taxon>Magnoliopsida</taxon>
        <taxon>eudicotyledons</taxon>
        <taxon>Gunneridae</taxon>
        <taxon>Pentapetalae</taxon>
        <taxon>rosids</taxon>
        <taxon>malvids</taxon>
        <taxon>Malvales</taxon>
        <taxon>Dipterocarpaceae</taxon>
        <taxon>Rubroshorea</taxon>
    </lineage>
</organism>
<gene>
    <name evidence="2" type="ORF">SLEP1_g53245</name>
</gene>
<evidence type="ECO:0000313" key="3">
    <source>
        <dbReference type="Proteomes" id="UP001054252"/>
    </source>
</evidence>
<protein>
    <submittedName>
        <fullName evidence="2">Uncharacterized protein</fullName>
    </submittedName>
</protein>
<reference evidence="2 3" key="1">
    <citation type="journal article" date="2021" name="Commun. Biol.">
        <title>The genome of Shorea leprosula (Dipterocarpaceae) highlights the ecological relevance of drought in aseasonal tropical rainforests.</title>
        <authorList>
            <person name="Ng K.K.S."/>
            <person name="Kobayashi M.J."/>
            <person name="Fawcett J.A."/>
            <person name="Hatakeyama M."/>
            <person name="Paape T."/>
            <person name="Ng C.H."/>
            <person name="Ang C.C."/>
            <person name="Tnah L.H."/>
            <person name="Lee C.T."/>
            <person name="Nishiyama T."/>
            <person name="Sese J."/>
            <person name="O'Brien M.J."/>
            <person name="Copetti D."/>
            <person name="Mohd Noor M.I."/>
            <person name="Ong R.C."/>
            <person name="Putra M."/>
            <person name="Sireger I.Z."/>
            <person name="Indrioko S."/>
            <person name="Kosugi Y."/>
            <person name="Izuno A."/>
            <person name="Isagi Y."/>
            <person name="Lee S.L."/>
            <person name="Shimizu K.K."/>
        </authorList>
    </citation>
    <scope>NUCLEOTIDE SEQUENCE [LARGE SCALE GENOMIC DNA]</scope>
    <source>
        <strain evidence="2">214</strain>
    </source>
</reference>
<accession>A0AAV5M8Z6</accession>
<evidence type="ECO:0000313" key="2">
    <source>
        <dbReference type="EMBL" id="GKV46246.1"/>
    </source>
</evidence>
<dbReference type="PANTHER" id="PTHR33697">
    <property type="entry name" value="T17B22.17 PROTEIN-RELATED"/>
    <property type="match status" value="1"/>
</dbReference>
<feature type="region of interest" description="Disordered" evidence="1">
    <location>
        <begin position="51"/>
        <end position="71"/>
    </location>
</feature>
<name>A0AAV5M8Z6_9ROSI</name>
<dbReference type="EMBL" id="BPVZ01000205">
    <property type="protein sequence ID" value="GKV46246.1"/>
    <property type="molecule type" value="Genomic_DNA"/>
</dbReference>
<dbReference type="Proteomes" id="UP001054252">
    <property type="component" value="Unassembled WGS sequence"/>
</dbReference>
<dbReference type="AlphaFoldDB" id="A0AAV5M8Z6"/>
<keyword evidence="3" id="KW-1185">Reference proteome</keyword>
<proteinExistence type="predicted"/>
<feature type="region of interest" description="Disordered" evidence="1">
    <location>
        <begin position="216"/>
        <end position="235"/>
    </location>
</feature>
<sequence>MSHSGKEKEDMSDKGSESEMIQVLPLVLSLSSVSFEVLNHLGASRMQVVQEKRRRTLNDSDDDGTGGTKRMRGLEELGMGVVSKIKVQAQAVLEHVQQVNASTHDSKTGNCLPNSFVMNFQAQRGHSDSKVSGIDCSELKKSLSMVSDSNNTESQTSEEHHILGIAENTSSDRLLDVSFVGEDKPFAVLPHPCWLAPPPSTAHQSPPHLLRRTTTTKQPDLLAPPSSKPRVHGNISDERNMDVKTMVLVEALQTHEDAIGDESPLRILLGTVNAKLVSWLKLKVVQPSHGRHLNPI</sequence>
<dbReference type="InterPro" id="IPR044679">
    <property type="entry name" value="PWWP2-like"/>
</dbReference>
<comment type="caution">
    <text evidence="2">The sequence shown here is derived from an EMBL/GenBank/DDBJ whole genome shotgun (WGS) entry which is preliminary data.</text>
</comment>
<evidence type="ECO:0000256" key="1">
    <source>
        <dbReference type="SAM" id="MobiDB-lite"/>
    </source>
</evidence>
<dbReference type="PANTHER" id="PTHR33697:SF1">
    <property type="entry name" value="TUDOR_PWWP_MBT SUPERFAMILY PROTEIN"/>
    <property type="match status" value="1"/>
</dbReference>